<dbReference type="InterPro" id="IPR050638">
    <property type="entry name" value="AA-Vitamin_Transporters"/>
</dbReference>
<keyword evidence="9" id="KW-1185">Reference proteome</keyword>
<accession>A0ABR4QV19</accession>
<comment type="subcellular location">
    <subcellularLocation>
        <location evidence="1">Cell membrane</location>
        <topology evidence="1">Multi-pass membrane protein</topology>
    </subcellularLocation>
</comment>
<evidence type="ECO:0000259" key="7">
    <source>
        <dbReference type="Pfam" id="PF00892"/>
    </source>
</evidence>
<evidence type="ECO:0000256" key="6">
    <source>
        <dbReference type="SAM" id="Phobius"/>
    </source>
</evidence>
<dbReference type="Pfam" id="PF00892">
    <property type="entry name" value="EamA"/>
    <property type="match status" value="2"/>
</dbReference>
<dbReference type="SUPFAM" id="SSF103481">
    <property type="entry name" value="Multidrug resistance efflux transporter EmrE"/>
    <property type="match status" value="2"/>
</dbReference>
<dbReference type="Proteomes" id="UP000025748">
    <property type="component" value="Unassembled WGS sequence"/>
</dbReference>
<evidence type="ECO:0000256" key="2">
    <source>
        <dbReference type="ARBA" id="ARBA00022475"/>
    </source>
</evidence>
<feature type="transmembrane region" description="Helical" evidence="6">
    <location>
        <begin position="76"/>
        <end position="96"/>
    </location>
</feature>
<sequence>MDASAYPAATMSRRHALILLVLVAICWGLNWPFGKMLLEDLPPLWIVLLRSALGTVALFMLCLARRRLVWPRRSDWPVIASVGVLHMTAFSALVSVGLNHVSAGRSVLLAYTTPLWVLPLAAVVLRERPARGQWLGAALALTGLLVLFQPAGFDWRDSAAWRGNVLILLGAMCWAGSIVYIRAHRWLTPPFELTFWQALLATLLLLPLTLALEGPPRFSLGARDFGLLLYGGVFAIAVAYWALTTVNRAIPSGLTSLGLLLVPVVGILSSRMLLGEQPGLELAIAALCIISGVVTSLWARPSGRG</sequence>
<feature type="transmembrane region" description="Helical" evidence="6">
    <location>
        <begin position="193"/>
        <end position="213"/>
    </location>
</feature>
<dbReference type="PANTHER" id="PTHR32322">
    <property type="entry name" value="INNER MEMBRANE TRANSPORTER"/>
    <property type="match status" value="1"/>
</dbReference>
<feature type="transmembrane region" description="Helical" evidence="6">
    <location>
        <begin position="225"/>
        <end position="243"/>
    </location>
</feature>
<comment type="caution">
    <text evidence="8">The sequence shown here is derived from an EMBL/GenBank/DDBJ whole genome shotgun (WGS) entry which is preliminary data.</text>
</comment>
<name>A0ABR4QV19_9BORD</name>
<feature type="transmembrane region" description="Helical" evidence="6">
    <location>
        <begin position="108"/>
        <end position="125"/>
    </location>
</feature>
<feature type="transmembrane region" description="Helical" evidence="6">
    <location>
        <begin position="159"/>
        <end position="181"/>
    </location>
</feature>
<feature type="domain" description="EamA" evidence="7">
    <location>
        <begin position="162"/>
        <end position="296"/>
    </location>
</feature>
<organism evidence="8 9">
    <name type="scientific">Bordetella hinzii OH87 BAL007II</name>
    <dbReference type="NCBI Taxonomy" id="1331262"/>
    <lineage>
        <taxon>Bacteria</taxon>
        <taxon>Pseudomonadati</taxon>
        <taxon>Pseudomonadota</taxon>
        <taxon>Betaproteobacteria</taxon>
        <taxon>Burkholderiales</taxon>
        <taxon>Alcaligenaceae</taxon>
        <taxon>Bordetella</taxon>
    </lineage>
</organism>
<evidence type="ECO:0000313" key="9">
    <source>
        <dbReference type="Proteomes" id="UP000025748"/>
    </source>
</evidence>
<evidence type="ECO:0000256" key="3">
    <source>
        <dbReference type="ARBA" id="ARBA00022692"/>
    </source>
</evidence>
<keyword evidence="4 6" id="KW-1133">Transmembrane helix</keyword>
<dbReference type="InterPro" id="IPR000620">
    <property type="entry name" value="EamA_dom"/>
</dbReference>
<dbReference type="EMBL" id="JHEM01000033">
    <property type="protein sequence ID" value="KCB21456.1"/>
    <property type="molecule type" value="Genomic_DNA"/>
</dbReference>
<keyword evidence="5 6" id="KW-0472">Membrane</keyword>
<evidence type="ECO:0000256" key="4">
    <source>
        <dbReference type="ARBA" id="ARBA00022989"/>
    </source>
</evidence>
<evidence type="ECO:0000313" key="8">
    <source>
        <dbReference type="EMBL" id="KCB21456.1"/>
    </source>
</evidence>
<gene>
    <name evidence="8" type="ORF">L544_1399</name>
</gene>
<protein>
    <submittedName>
        <fullName evidence="8">EamA-like transporter family protein</fullName>
    </submittedName>
</protein>
<evidence type="ECO:0000256" key="5">
    <source>
        <dbReference type="ARBA" id="ARBA00023136"/>
    </source>
</evidence>
<feature type="transmembrane region" description="Helical" evidence="6">
    <location>
        <begin position="134"/>
        <end position="153"/>
    </location>
</feature>
<proteinExistence type="predicted"/>
<reference evidence="8 9" key="1">
    <citation type="submission" date="2014-03" db="EMBL/GenBank/DDBJ databases">
        <title>Genome sequence of Bordetella hinzii.</title>
        <authorList>
            <person name="Register K."/>
            <person name="Harvill E."/>
            <person name="Goodfield L.L."/>
            <person name="Ivanov Y.V."/>
            <person name="Meyer J.A."/>
            <person name="Muse S.J."/>
            <person name="Jacobs N."/>
            <person name="Bendor L."/>
            <person name="Smallridge W.E."/>
            <person name="Brinkac L.M."/>
            <person name="Sanka R."/>
            <person name="Kim M."/>
            <person name="Losada L."/>
        </authorList>
    </citation>
    <scope>NUCLEOTIDE SEQUENCE [LARGE SCALE GENOMIC DNA]</scope>
    <source>
        <strain evidence="8 9">OH87 BAL007II</strain>
    </source>
</reference>
<keyword evidence="2" id="KW-1003">Cell membrane</keyword>
<keyword evidence="3 6" id="KW-0812">Transmembrane</keyword>
<feature type="transmembrane region" description="Helical" evidence="6">
    <location>
        <begin position="44"/>
        <end position="64"/>
    </location>
</feature>
<dbReference type="PANTHER" id="PTHR32322:SF18">
    <property type="entry name" value="S-ADENOSYLMETHIONINE_S-ADENOSYLHOMOCYSTEINE TRANSPORTER"/>
    <property type="match status" value="1"/>
</dbReference>
<evidence type="ECO:0000256" key="1">
    <source>
        <dbReference type="ARBA" id="ARBA00004651"/>
    </source>
</evidence>
<dbReference type="InterPro" id="IPR037185">
    <property type="entry name" value="EmrE-like"/>
</dbReference>
<feature type="transmembrane region" description="Helical" evidence="6">
    <location>
        <begin position="280"/>
        <end position="299"/>
    </location>
</feature>
<feature type="domain" description="EamA" evidence="7">
    <location>
        <begin position="16"/>
        <end position="148"/>
    </location>
</feature>
<feature type="transmembrane region" description="Helical" evidence="6">
    <location>
        <begin position="255"/>
        <end position="274"/>
    </location>
</feature>